<evidence type="ECO:0000313" key="4">
    <source>
        <dbReference type="Proteomes" id="UP000189857"/>
    </source>
</evidence>
<sequence>MKKGKNILIIVTFLFYILFILIGTIIVKDRDYSDNENRVLKQYPDASAENIVSGQYMKDFEDYMADQIILKDDYVKLHNDMVRMSGQKFEHGIFFGKDGYIIQDYVYDEEVLGQNIKFINQFKEEYKNVDITMLVIPTAAYILKDKLPANCPVDDQGQALKFVHDNLDKDIRIADVTEELQKAKDEYIFYKTDHHWTEYGAYLGYKCLAEKLGLKVHDRSEYSYKNAGKEFFGTLYSKAPNHFAEGDTVTIFMHDGGEYNVEYLDEGWSENSLFHVSNLSIKDKYTVYLDGNHALIRITSNAPDKEPIIVVKDSYAHSLLPYLADNYGDIYVVDLRYYHDSVSMLMEEKEIKKVILINNIDFLTTEKYYKMFY</sequence>
<dbReference type="Pfam" id="PF14286">
    <property type="entry name" value="DHHW"/>
    <property type="match status" value="1"/>
</dbReference>
<dbReference type="InterPro" id="IPR025945">
    <property type="entry name" value="DHHW"/>
</dbReference>
<name>A0A1T4M4D2_9FIRM</name>
<dbReference type="EMBL" id="FUXA01000006">
    <property type="protein sequence ID" value="SJZ61755.1"/>
    <property type="molecule type" value="Genomic_DNA"/>
</dbReference>
<evidence type="ECO:0000256" key="2">
    <source>
        <dbReference type="SAM" id="Phobius"/>
    </source>
</evidence>
<evidence type="ECO:0000256" key="1">
    <source>
        <dbReference type="SAM" id="Coils"/>
    </source>
</evidence>
<accession>A0A1T4M4D2</accession>
<dbReference type="AlphaFoldDB" id="A0A1T4M4D2"/>
<reference evidence="3 4" key="1">
    <citation type="submission" date="2017-02" db="EMBL/GenBank/DDBJ databases">
        <authorList>
            <person name="Peterson S.W."/>
        </authorList>
    </citation>
    <scope>NUCLEOTIDE SEQUENCE [LARGE SCALE GENOMIC DNA]</scope>
    <source>
        <strain evidence="3 4">ATCC 17233</strain>
    </source>
</reference>
<organism evidence="3 4">
    <name type="scientific">Eubacterium ruminantium</name>
    <dbReference type="NCBI Taxonomy" id="42322"/>
    <lineage>
        <taxon>Bacteria</taxon>
        <taxon>Bacillati</taxon>
        <taxon>Bacillota</taxon>
        <taxon>Clostridia</taxon>
        <taxon>Eubacteriales</taxon>
        <taxon>Eubacteriaceae</taxon>
        <taxon>Eubacterium</taxon>
    </lineage>
</organism>
<proteinExistence type="predicted"/>
<keyword evidence="2" id="KW-0812">Transmembrane</keyword>
<dbReference type="RefSeq" id="WP_078786930.1">
    <property type="nucleotide sequence ID" value="NZ_FMTO01000004.1"/>
</dbReference>
<keyword evidence="2" id="KW-0472">Membrane</keyword>
<feature type="coiled-coil region" evidence="1">
    <location>
        <begin position="166"/>
        <end position="193"/>
    </location>
</feature>
<feature type="transmembrane region" description="Helical" evidence="2">
    <location>
        <begin position="7"/>
        <end position="27"/>
    </location>
</feature>
<keyword evidence="2" id="KW-1133">Transmembrane helix</keyword>
<dbReference type="OrthoDB" id="175771at2"/>
<protein>
    <submittedName>
        <fullName evidence="3">DHHW protein</fullName>
    </submittedName>
</protein>
<keyword evidence="1" id="KW-0175">Coiled coil</keyword>
<evidence type="ECO:0000313" key="3">
    <source>
        <dbReference type="EMBL" id="SJZ61755.1"/>
    </source>
</evidence>
<gene>
    <name evidence="3" type="ORF">SAMN02745110_01099</name>
</gene>
<dbReference type="Proteomes" id="UP000189857">
    <property type="component" value="Unassembled WGS sequence"/>
</dbReference>
<keyword evidence="4" id="KW-1185">Reference proteome</keyword>